<keyword evidence="2" id="KW-0540">Nuclease</keyword>
<dbReference type="Pfam" id="PF03372">
    <property type="entry name" value="Exo_endo_phos"/>
    <property type="match status" value="1"/>
</dbReference>
<dbReference type="GO" id="GO:0004527">
    <property type="term" value="F:exonuclease activity"/>
    <property type="evidence" value="ECO:0007669"/>
    <property type="project" value="UniProtKB-KW"/>
</dbReference>
<keyword evidence="3" id="KW-1185">Reference proteome</keyword>
<keyword evidence="2" id="KW-0269">Exonuclease</keyword>
<protein>
    <submittedName>
        <fullName evidence="2">Endonuclease/exonuclease/phosphatase family metal-dependent hydrolase</fullName>
    </submittedName>
</protein>
<name>A0A4V3G981_9FIRM</name>
<feature type="domain" description="Endonuclease/exonuclease/phosphatase" evidence="1">
    <location>
        <begin position="52"/>
        <end position="258"/>
    </location>
</feature>
<reference evidence="2 3" key="1">
    <citation type="submission" date="2019-03" db="EMBL/GenBank/DDBJ databases">
        <title>Genomic Encyclopedia of Type Strains, Phase IV (KMG-IV): sequencing the most valuable type-strain genomes for metagenomic binning, comparative biology and taxonomic classification.</title>
        <authorList>
            <person name="Goeker M."/>
        </authorList>
    </citation>
    <scope>NUCLEOTIDE SEQUENCE [LARGE SCALE GENOMIC DNA]</scope>
    <source>
        <strain evidence="2 3">DSM 28867</strain>
    </source>
</reference>
<sequence length="268" mass="31225">MAKVRRRFLVGLIVLLVVACALFLVWRFESRSYRKAFDIDTSVHTPDTLRVASYNIKLLDEGKGLSNITEELKDMDIDILCLQEVDQNALRSGNFDQVEAIANALDFPYYHFYKTMFVFPGHYGLAILSKYPIKEVISREIPQEIFTEPRILAEAIIQLDDKEIHVYNTHFTWNQQRVQMKEVNFVHDNLAKENIILMGDFNSFWNEKQEQYLGLQQLNNEENRLITFMGFASPDNIFIDDAFEVISMQMQATTFSDHAMVYADLKVK</sequence>
<dbReference type="GO" id="GO:0006506">
    <property type="term" value="P:GPI anchor biosynthetic process"/>
    <property type="evidence" value="ECO:0007669"/>
    <property type="project" value="TreeGrafter"/>
</dbReference>
<dbReference type="Gene3D" id="3.60.10.10">
    <property type="entry name" value="Endonuclease/exonuclease/phosphatase"/>
    <property type="match status" value="1"/>
</dbReference>
<dbReference type="GO" id="GO:0004519">
    <property type="term" value="F:endonuclease activity"/>
    <property type="evidence" value="ECO:0007669"/>
    <property type="project" value="UniProtKB-KW"/>
</dbReference>
<dbReference type="AlphaFoldDB" id="A0A4V3G981"/>
<organism evidence="2 3">
    <name type="scientific">Breznakia blatticola</name>
    <dbReference type="NCBI Taxonomy" id="1754012"/>
    <lineage>
        <taxon>Bacteria</taxon>
        <taxon>Bacillati</taxon>
        <taxon>Bacillota</taxon>
        <taxon>Erysipelotrichia</taxon>
        <taxon>Erysipelotrichales</taxon>
        <taxon>Erysipelotrichaceae</taxon>
        <taxon>Breznakia</taxon>
    </lineage>
</organism>
<dbReference type="PANTHER" id="PTHR14859">
    <property type="entry name" value="CALCOFLUOR WHITE HYPERSENSITIVE PROTEIN PRECURSOR"/>
    <property type="match status" value="1"/>
</dbReference>
<dbReference type="InterPro" id="IPR036691">
    <property type="entry name" value="Endo/exonu/phosph_ase_sf"/>
</dbReference>
<dbReference type="OrthoDB" id="9793162at2"/>
<comment type="caution">
    <text evidence="2">The sequence shown here is derived from an EMBL/GenBank/DDBJ whole genome shotgun (WGS) entry which is preliminary data.</text>
</comment>
<evidence type="ECO:0000313" key="2">
    <source>
        <dbReference type="EMBL" id="TDW25751.1"/>
    </source>
</evidence>
<dbReference type="SUPFAM" id="SSF56219">
    <property type="entry name" value="DNase I-like"/>
    <property type="match status" value="1"/>
</dbReference>
<dbReference type="PROSITE" id="PS51257">
    <property type="entry name" value="PROKAR_LIPOPROTEIN"/>
    <property type="match status" value="1"/>
</dbReference>
<dbReference type="InterPro" id="IPR005135">
    <property type="entry name" value="Endo/exonuclease/phosphatase"/>
</dbReference>
<dbReference type="InterPro" id="IPR051916">
    <property type="entry name" value="GPI-anchor_lipid_remodeler"/>
</dbReference>
<keyword evidence="2" id="KW-0378">Hydrolase</keyword>
<proteinExistence type="predicted"/>
<dbReference type="Proteomes" id="UP000294743">
    <property type="component" value="Unassembled WGS sequence"/>
</dbReference>
<gene>
    <name evidence="2" type="ORF">EDD63_10338</name>
</gene>
<dbReference type="GO" id="GO:0016020">
    <property type="term" value="C:membrane"/>
    <property type="evidence" value="ECO:0007669"/>
    <property type="project" value="GOC"/>
</dbReference>
<keyword evidence="2" id="KW-0255">Endonuclease</keyword>
<evidence type="ECO:0000313" key="3">
    <source>
        <dbReference type="Proteomes" id="UP000294743"/>
    </source>
</evidence>
<dbReference type="PANTHER" id="PTHR14859:SF15">
    <property type="entry name" value="ENDONUCLEASE_EXONUCLEASE_PHOSPHATASE DOMAIN-CONTAINING PROTEIN"/>
    <property type="match status" value="1"/>
</dbReference>
<accession>A0A4V3G981</accession>
<evidence type="ECO:0000259" key="1">
    <source>
        <dbReference type="Pfam" id="PF03372"/>
    </source>
</evidence>
<dbReference type="EMBL" id="SODD01000003">
    <property type="protein sequence ID" value="TDW25751.1"/>
    <property type="molecule type" value="Genomic_DNA"/>
</dbReference>